<dbReference type="GO" id="GO:0005737">
    <property type="term" value="C:cytoplasm"/>
    <property type="evidence" value="ECO:0007669"/>
    <property type="project" value="TreeGrafter"/>
</dbReference>
<dbReference type="InterPro" id="IPR007248">
    <property type="entry name" value="Mpv17_PMP22"/>
</dbReference>
<accession>A0A5B8MQP8</accession>
<dbReference type="OrthoDB" id="10267969at2759"/>
<evidence type="ECO:0000256" key="1">
    <source>
        <dbReference type="ARBA" id="ARBA00004141"/>
    </source>
</evidence>
<dbReference type="STRING" id="1764295.A0A5B8MQP8"/>
<proteinExistence type="inferred from homology"/>
<comment type="similarity">
    <text evidence="2 6">Belongs to the peroxisomal membrane protein PXMP2/4 family.</text>
</comment>
<comment type="subcellular location">
    <subcellularLocation>
        <location evidence="1">Membrane</location>
        <topology evidence="1">Multi-pass membrane protein</topology>
    </subcellularLocation>
</comment>
<dbReference type="Pfam" id="PF04117">
    <property type="entry name" value="Mpv17_PMP22"/>
    <property type="match status" value="1"/>
</dbReference>
<name>A0A5B8MQP8_9CHLO</name>
<keyword evidence="8" id="KW-1185">Reference proteome</keyword>
<keyword evidence="4 6" id="KW-1133">Transmembrane helix</keyword>
<feature type="transmembrane region" description="Helical" evidence="6">
    <location>
        <begin position="49"/>
        <end position="70"/>
    </location>
</feature>
<evidence type="ECO:0000313" key="7">
    <source>
        <dbReference type="EMBL" id="QDZ22733.1"/>
    </source>
</evidence>
<dbReference type="GO" id="GO:0016020">
    <property type="term" value="C:membrane"/>
    <property type="evidence" value="ECO:0007669"/>
    <property type="project" value="UniProtKB-SubCell"/>
</dbReference>
<evidence type="ECO:0000256" key="5">
    <source>
        <dbReference type="ARBA" id="ARBA00023136"/>
    </source>
</evidence>
<evidence type="ECO:0000256" key="3">
    <source>
        <dbReference type="ARBA" id="ARBA00022692"/>
    </source>
</evidence>
<dbReference type="EMBL" id="CP031041">
    <property type="protein sequence ID" value="QDZ22733.1"/>
    <property type="molecule type" value="Genomic_DNA"/>
</dbReference>
<protein>
    <submittedName>
        <fullName evidence="7">Peroxisomal membrane protein Pmp22</fullName>
    </submittedName>
</protein>
<feature type="transmembrane region" description="Helical" evidence="6">
    <location>
        <begin position="16"/>
        <end position="37"/>
    </location>
</feature>
<feature type="transmembrane region" description="Helical" evidence="6">
    <location>
        <begin position="95"/>
        <end position="113"/>
    </location>
</feature>
<dbReference type="AlphaFoldDB" id="A0A5B8MQP8"/>
<reference evidence="7 8" key="1">
    <citation type="submission" date="2018-07" db="EMBL/GenBank/DDBJ databases">
        <title>The complete nuclear genome of the prasinophyte Chloropicon primus (CCMP1205).</title>
        <authorList>
            <person name="Pombert J.-F."/>
            <person name="Otis C."/>
            <person name="Turmel M."/>
            <person name="Lemieux C."/>
        </authorList>
    </citation>
    <scope>NUCLEOTIDE SEQUENCE [LARGE SCALE GENOMIC DNA]</scope>
    <source>
        <strain evidence="7 8">CCMP1205</strain>
    </source>
</reference>
<gene>
    <name evidence="7" type="ORF">A3770_08p52510</name>
</gene>
<sequence length="196" mass="22376">MNPIQAYDVALSSAPLITRCCTCGVLFTLSDVVAQWGRSRTKPMDVSRLTRYGCFGFFLNAPMFVMYYALLDRVVDGTVSPGLVNTVIKVCFDQFIWTPFFYLPIFFGVLALWEGKTLPASIEEARERGWGLTPVLISNWKFWFPVVSIAFGLVPPEYRITFNNTCMLVWNTYLSRVQNKDGREDEPRTTPQLQVD</sequence>
<keyword evidence="3 6" id="KW-0812">Transmembrane</keyword>
<organism evidence="7 8">
    <name type="scientific">Chloropicon primus</name>
    <dbReference type="NCBI Taxonomy" id="1764295"/>
    <lineage>
        <taxon>Eukaryota</taxon>
        <taxon>Viridiplantae</taxon>
        <taxon>Chlorophyta</taxon>
        <taxon>Chloropicophyceae</taxon>
        <taxon>Chloropicales</taxon>
        <taxon>Chloropicaceae</taxon>
        <taxon>Chloropicon</taxon>
    </lineage>
</organism>
<evidence type="ECO:0000256" key="4">
    <source>
        <dbReference type="ARBA" id="ARBA00022989"/>
    </source>
</evidence>
<evidence type="ECO:0000313" key="8">
    <source>
        <dbReference type="Proteomes" id="UP000316726"/>
    </source>
</evidence>
<evidence type="ECO:0000256" key="2">
    <source>
        <dbReference type="ARBA" id="ARBA00006824"/>
    </source>
</evidence>
<evidence type="ECO:0000256" key="6">
    <source>
        <dbReference type="RuleBase" id="RU363053"/>
    </source>
</evidence>
<dbReference type="PANTHER" id="PTHR11266">
    <property type="entry name" value="PEROXISOMAL MEMBRANE PROTEIN 2, PXMP2 MPV17"/>
    <property type="match status" value="1"/>
</dbReference>
<dbReference type="Proteomes" id="UP000316726">
    <property type="component" value="Chromosome 8"/>
</dbReference>
<keyword evidence="5 6" id="KW-0472">Membrane</keyword>